<keyword evidence="1" id="KW-0812">Transmembrane</keyword>
<keyword evidence="1" id="KW-0472">Membrane</keyword>
<evidence type="ECO:0000256" key="1">
    <source>
        <dbReference type="SAM" id="Phobius"/>
    </source>
</evidence>
<name>A0ABM8B1S2_9BACT</name>
<dbReference type="Proteomes" id="UP001317742">
    <property type="component" value="Chromosome"/>
</dbReference>
<feature type="transmembrane region" description="Helical" evidence="1">
    <location>
        <begin position="59"/>
        <end position="83"/>
    </location>
</feature>
<organism evidence="2 3">
    <name type="scientific">Pseudodesulfovibrio nedwellii</name>
    <dbReference type="NCBI Taxonomy" id="2973072"/>
    <lineage>
        <taxon>Bacteria</taxon>
        <taxon>Pseudomonadati</taxon>
        <taxon>Thermodesulfobacteriota</taxon>
        <taxon>Desulfovibrionia</taxon>
        <taxon>Desulfovibrionales</taxon>
        <taxon>Desulfovibrionaceae</taxon>
    </lineage>
</organism>
<evidence type="ECO:0008006" key="4">
    <source>
        <dbReference type="Google" id="ProtNLM"/>
    </source>
</evidence>
<feature type="transmembrane region" description="Helical" evidence="1">
    <location>
        <begin position="34"/>
        <end position="53"/>
    </location>
</feature>
<evidence type="ECO:0000313" key="3">
    <source>
        <dbReference type="Proteomes" id="UP001317742"/>
    </source>
</evidence>
<sequence>MEQSEKTGFTTLEFQKIMLLLAEKRTAHTTLRSGVAVCAFTLTIISFLIALSAHSKDKINVILLTFVLVGATLLFLGGGYLLIRGFMRMRFHDKLILKMLQANKELATLFYHKQ</sequence>
<keyword evidence="1" id="KW-1133">Transmembrane helix</keyword>
<reference evidence="2 3" key="1">
    <citation type="submission" date="2022-08" db="EMBL/GenBank/DDBJ databases">
        <title>Genome Sequence of the sulphate-reducing bacterium, Pseudodesulfovibrio sp. SYK.</title>
        <authorList>
            <person name="Kondo R."/>
            <person name="Kataoka T."/>
        </authorList>
    </citation>
    <scope>NUCLEOTIDE SEQUENCE [LARGE SCALE GENOMIC DNA]</scope>
    <source>
        <strain evidence="2 3">SYK</strain>
    </source>
</reference>
<keyword evidence="3" id="KW-1185">Reference proteome</keyword>
<dbReference type="EMBL" id="AP026709">
    <property type="protein sequence ID" value="BDQ37722.1"/>
    <property type="molecule type" value="Genomic_DNA"/>
</dbReference>
<gene>
    <name evidence="2" type="ORF">SYK_20820</name>
</gene>
<accession>A0ABM8B1S2</accession>
<protein>
    <recommendedName>
        <fullName evidence="4">DUF202 domain-containing protein</fullName>
    </recommendedName>
</protein>
<evidence type="ECO:0000313" key="2">
    <source>
        <dbReference type="EMBL" id="BDQ37722.1"/>
    </source>
</evidence>
<dbReference type="RefSeq" id="WP_281760241.1">
    <property type="nucleotide sequence ID" value="NZ_AP026709.1"/>
</dbReference>
<proteinExistence type="predicted"/>